<dbReference type="Proteomes" id="UP000219994">
    <property type="component" value="Unassembled WGS sequence"/>
</dbReference>
<reference evidence="4" key="1">
    <citation type="submission" date="2017-03" db="EMBL/GenBank/DDBJ databases">
        <authorList>
            <person name="Lund M.B."/>
        </authorList>
    </citation>
    <scope>NUCLEOTIDE SEQUENCE [LARGE SCALE GENOMIC DNA]</scope>
</reference>
<sequence>MNVTTASGQPDPSGRVGLRARYRALSRRARVSLAIATTVTVVAGGISGGAATVAGVRHQNALNRYTLHTTQLQDAISADHTVSDQLTNAYAAAQDIQKLTPLTDQLAGLVEQGPLDTFKTALTVQKTETDAAAQTTHTDLTQTPVSVARTSVIPDGTPAEKLSTDELNAHAAEALTNTHTVTEGVTTKQAVLDKLTHATGTAVQAVQGLPTAGITAIVATLITDHSSAGQGEKDTVTAAATALTADTPAATGVTPVVAVEPAYKKISDLLTQYLDAVTKLKTSHTEVEAQKAAEAAAQAAAQAARDAAQKNNRKPTNKSGGNGGNNSGNGGNNTGGGSSSGGGGNKGNSGGGQQAPEDDDTGPVRFFDNLTCSRGTRGHSSGAIPRGSTLTGRLGNHRYSWVCGNGDGW</sequence>
<proteinExistence type="predicted"/>
<feature type="compositionally biased region" description="Gly residues" evidence="1">
    <location>
        <begin position="320"/>
        <end position="353"/>
    </location>
</feature>
<keyword evidence="2" id="KW-0472">Membrane</keyword>
<protein>
    <submittedName>
        <fullName evidence="3">Uncharacterized protein</fullName>
    </submittedName>
</protein>
<evidence type="ECO:0000313" key="4">
    <source>
        <dbReference type="Proteomes" id="UP000219994"/>
    </source>
</evidence>
<comment type="caution">
    <text evidence="3">The sequence shown here is derived from an EMBL/GenBank/DDBJ whole genome shotgun (WGS) entry which is preliminary data.</text>
</comment>
<keyword evidence="2" id="KW-0812">Transmembrane</keyword>
<name>A0A2A6FR95_9MICO</name>
<evidence type="ECO:0000256" key="1">
    <source>
        <dbReference type="SAM" id="MobiDB-lite"/>
    </source>
</evidence>
<feature type="transmembrane region" description="Helical" evidence="2">
    <location>
        <begin position="31"/>
        <end position="56"/>
    </location>
</feature>
<organism evidence="3 4">
    <name type="scientific">Candidatus Lumbricidiphila eiseniae</name>
    <dbReference type="NCBI Taxonomy" id="1969409"/>
    <lineage>
        <taxon>Bacteria</taxon>
        <taxon>Bacillati</taxon>
        <taxon>Actinomycetota</taxon>
        <taxon>Actinomycetes</taxon>
        <taxon>Micrococcales</taxon>
        <taxon>Microbacteriaceae</taxon>
        <taxon>Candidatus Lumbricidiphila</taxon>
    </lineage>
</organism>
<dbReference type="EMBL" id="NAEP01000039">
    <property type="protein sequence ID" value="PDQ35200.1"/>
    <property type="molecule type" value="Genomic_DNA"/>
</dbReference>
<gene>
    <name evidence="3" type="ORF">B5766_07740</name>
</gene>
<accession>A0A2A6FR95</accession>
<evidence type="ECO:0000256" key="2">
    <source>
        <dbReference type="SAM" id="Phobius"/>
    </source>
</evidence>
<feature type="region of interest" description="Disordered" evidence="1">
    <location>
        <begin position="298"/>
        <end position="396"/>
    </location>
</feature>
<evidence type="ECO:0000313" key="3">
    <source>
        <dbReference type="EMBL" id="PDQ35200.1"/>
    </source>
</evidence>
<keyword evidence="2" id="KW-1133">Transmembrane helix</keyword>
<dbReference type="AlphaFoldDB" id="A0A2A6FR95"/>